<dbReference type="PROSITE" id="PS00028">
    <property type="entry name" value="ZINC_FINGER_C2H2_1"/>
    <property type="match status" value="1"/>
</dbReference>
<name>A0A8B8FBG1_9HEMI</name>
<keyword evidence="1" id="KW-0479">Metal-binding</keyword>
<evidence type="ECO:0000256" key="1">
    <source>
        <dbReference type="PROSITE-ProRule" id="PRU00042"/>
    </source>
</evidence>
<dbReference type="RefSeq" id="XP_025407660.1">
    <property type="nucleotide sequence ID" value="XM_025551875.1"/>
</dbReference>
<keyword evidence="1" id="KW-0863">Zinc-finger</keyword>
<dbReference type="OrthoDB" id="6611560at2759"/>
<dbReference type="InterPro" id="IPR013087">
    <property type="entry name" value="Znf_C2H2_type"/>
</dbReference>
<accession>A0A8B8FBG1</accession>
<gene>
    <name evidence="4 5 6" type="primary">LOC112681630</name>
</gene>
<organism evidence="3 4">
    <name type="scientific">Sipha flava</name>
    <name type="common">yellow sugarcane aphid</name>
    <dbReference type="NCBI Taxonomy" id="143950"/>
    <lineage>
        <taxon>Eukaryota</taxon>
        <taxon>Metazoa</taxon>
        <taxon>Ecdysozoa</taxon>
        <taxon>Arthropoda</taxon>
        <taxon>Hexapoda</taxon>
        <taxon>Insecta</taxon>
        <taxon>Pterygota</taxon>
        <taxon>Neoptera</taxon>
        <taxon>Paraneoptera</taxon>
        <taxon>Hemiptera</taxon>
        <taxon>Sternorrhyncha</taxon>
        <taxon>Aphidomorpha</taxon>
        <taxon>Aphidoidea</taxon>
        <taxon>Aphididae</taxon>
        <taxon>Sipha</taxon>
    </lineage>
</organism>
<dbReference type="Pfam" id="PF00096">
    <property type="entry name" value="zf-C2H2"/>
    <property type="match status" value="1"/>
</dbReference>
<dbReference type="RefSeq" id="XP_025407661.1">
    <property type="nucleotide sequence ID" value="XM_025551876.1"/>
</dbReference>
<dbReference type="Proteomes" id="UP000694846">
    <property type="component" value="Unplaced"/>
</dbReference>
<dbReference type="PROSITE" id="PS50157">
    <property type="entry name" value="ZINC_FINGER_C2H2_2"/>
    <property type="match status" value="1"/>
</dbReference>
<keyword evidence="3" id="KW-1185">Reference proteome</keyword>
<evidence type="ECO:0000259" key="2">
    <source>
        <dbReference type="PROSITE" id="PS50157"/>
    </source>
</evidence>
<protein>
    <submittedName>
        <fullName evidence="4 5">Uncharacterized protein LOC112681630</fullName>
    </submittedName>
</protein>
<dbReference type="AlphaFoldDB" id="A0A8B8FBG1"/>
<evidence type="ECO:0000313" key="5">
    <source>
        <dbReference type="RefSeq" id="XP_025407661.1"/>
    </source>
</evidence>
<feature type="domain" description="C2H2-type" evidence="2">
    <location>
        <begin position="246"/>
        <end position="273"/>
    </location>
</feature>
<dbReference type="GO" id="GO:0008270">
    <property type="term" value="F:zinc ion binding"/>
    <property type="evidence" value="ECO:0007669"/>
    <property type="project" value="UniProtKB-KW"/>
</dbReference>
<dbReference type="GeneID" id="112681630"/>
<evidence type="ECO:0000313" key="3">
    <source>
        <dbReference type="Proteomes" id="UP000694846"/>
    </source>
</evidence>
<sequence>MKERFRKQKFLKNFGLQPNKSTRNADQEDGSTICERVSFYYYDDSAKVICRGCYKSFTTWLNFRKHFNTLSCHTTETNYKLNTYNDVYKKYKLRKAKTKKKINDSLSAAQLMDLETLNTRKTRKRCYTNTRVVVNNISKSVSDSGSTSSDKTVKTKKETLENCISSDESVEEMKPKLFNNNIVVKDIPSSTKTITPNLPQDNQTLTIKTEWNGDISSVSSDNQSTSSAQSLQNYESRENMDLNYQYVCVICDKRFISKCLLTMHQIQHIKSDRSSYGVFMAALARTV</sequence>
<keyword evidence="1" id="KW-0862">Zinc</keyword>
<reference evidence="4 5" key="1">
    <citation type="submission" date="2025-04" db="UniProtKB">
        <authorList>
            <consortium name="RefSeq"/>
        </authorList>
    </citation>
    <scope>IDENTIFICATION</scope>
    <source>
        <tissue evidence="4 5">Whole body</tissue>
    </source>
</reference>
<evidence type="ECO:0000313" key="4">
    <source>
        <dbReference type="RefSeq" id="XP_025407660.1"/>
    </source>
</evidence>
<dbReference type="RefSeq" id="XP_025407662.1">
    <property type="nucleotide sequence ID" value="XM_025551877.1"/>
</dbReference>
<dbReference type="SMART" id="SM00355">
    <property type="entry name" value="ZnF_C2H2"/>
    <property type="match status" value="2"/>
</dbReference>
<proteinExistence type="predicted"/>
<evidence type="ECO:0000313" key="6">
    <source>
        <dbReference type="RefSeq" id="XP_025407662.1"/>
    </source>
</evidence>